<reference evidence="2 4" key="1">
    <citation type="submission" date="2019-07" db="EMBL/GenBank/DDBJ databases">
        <authorList>
            <person name="Dittberner H."/>
        </authorList>
    </citation>
    <scope>NUCLEOTIDE SEQUENCE [LARGE SCALE GENOMIC DNA]</scope>
</reference>
<evidence type="ECO:0000256" key="1">
    <source>
        <dbReference type="SAM" id="Coils"/>
    </source>
</evidence>
<protein>
    <submittedName>
        <fullName evidence="2">Uncharacterized protein</fullName>
    </submittedName>
</protein>
<keyword evidence="1" id="KW-0175">Coiled coil</keyword>
<keyword evidence="4" id="KW-1185">Reference proteome</keyword>
<dbReference type="Proteomes" id="UP000489600">
    <property type="component" value="Unassembled WGS sequence"/>
</dbReference>
<dbReference type="AlphaFoldDB" id="A0A565B220"/>
<evidence type="ECO:0000313" key="3">
    <source>
        <dbReference type="EMBL" id="VVA95745.1"/>
    </source>
</evidence>
<proteinExistence type="predicted"/>
<name>A0A565B220_9BRAS</name>
<feature type="coiled-coil region" evidence="1">
    <location>
        <begin position="15"/>
        <end position="52"/>
    </location>
</feature>
<accession>A0A565B220</accession>
<organism evidence="2 4">
    <name type="scientific">Arabis nemorensis</name>
    <dbReference type="NCBI Taxonomy" id="586526"/>
    <lineage>
        <taxon>Eukaryota</taxon>
        <taxon>Viridiplantae</taxon>
        <taxon>Streptophyta</taxon>
        <taxon>Embryophyta</taxon>
        <taxon>Tracheophyta</taxon>
        <taxon>Spermatophyta</taxon>
        <taxon>Magnoliopsida</taxon>
        <taxon>eudicotyledons</taxon>
        <taxon>Gunneridae</taxon>
        <taxon>Pentapetalae</taxon>
        <taxon>rosids</taxon>
        <taxon>malvids</taxon>
        <taxon>Brassicales</taxon>
        <taxon>Brassicaceae</taxon>
        <taxon>Arabideae</taxon>
        <taxon>Arabis</taxon>
    </lineage>
</organism>
<evidence type="ECO:0000313" key="2">
    <source>
        <dbReference type="EMBL" id="VVA95708.1"/>
    </source>
</evidence>
<evidence type="ECO:0000313" key="4">
    <source>
        <dbReference type="Proteomes" id="UP000489600"/>
    </source>
</evidence>
<dbReference type="EMBL" id="CABITT030000002">
    <property type="protein sequence ID" value="VVA95708.1"/>
    <property type="molecule type" value="Genomic_DNA"/>
</dbReference>
<dbReference type="EMBL" id="CABITT030000002">
    <property type="protein sequence ID" value="VVA95745.1"/>
    <property type="molecule type" value="Genomic_DNA"/>
</dbReference>
<dbReference type="OrthoDB" id="1132105at2759"/>
<sequence length="53" mass="6203">METLQLENESNQPRIDSLSTEVNQLQSVIEEKELLIQQCKENEKKLDQQTTEV</sequence>
<gene>
    <name evidence="2" type="ORF">ANE_LOCUS6153</name>
    <name evidence="3" type="ORF">ANE_LOCUS6190</name>
</gene>